<evidence type="ECO:0000259" key="5">
    <source>
        <dbReference type="PROSITE" id="PS50931"/>
    </source>
</evidence>
<comment type="caution">
    <text evidence="6">The sequence shown here is derived from an EMBL/GenBank/DDBJ whole genome shotgun (WGS) entry which is preliminary data.</text>
</comment>
<dbReference type="GO" id="GO:0003700">
    <property type="term" value="F:DNA-binding transcription factor activity"/>
    <property type="evidence" value="ECO:0007669"/>
    <property type="project" value="InterPro"/>
</dbReference>
<dbReference type="EMBL" id="SACQ01000014">
    <property type="protein sequence ID" value="RVU28299.1"/>
    <property type="molecule type" value="Genomic_DNA"/>
</dbReference>
<evidence type="ECO:0000256" key="4">
    <source>
        <dbReference type="ARBA" id="ARBA00023163"/>
    </source>
</evidence>
<dbReference type="RefSeq" id="WP_127696201.1">
    <property type="nucleotide sequence ID" value="NZ_SACQ01000014.1"/>
</dbReference>
<dbReference type="SUPFAM" id="SSF46785">
    <property type="entry name" value="Winged helix' DNA-binding domain"/>
    <property type="match status" value="1"/>
</dbReference>
<dbReference type="InterPro" id="IPR000847">
    <property type="entry name" value="LysR_HTH_N"/>
</dbReference>
<dbReference type="InterPro" id="IPR036390">
    <property type="entry name" value="WH_DNA-bd_sf"/>
</dbReference>
<feature type="domain" description="HTH lysR-type" evidence="5">
    <location>
        <begin position="5"/>
        <end position="62"/>
    </location>
</feature>
<dbReference type="PROSITE" id="PS50931">
    <property type="entry name" value="HTH_LYSR"/>
    <property type="match status" value="1"/>
</dbReference>
<organism evidence="6 7">
    <name type="scientific">Neptunomonas marina</name>
    <dbReference type="NCBI Taxonomy" id="1815562"/>
    <lineage>
        <taxon>Bacteria</taxon>
        <taxon>Pseudomonadati</taxon>
        <taxon>Pseudomonadota</taxon>
        <taxon>Gammaproteobacteria</taxon>
        <taxon>Oceanospirillales</taxon>
        <taxon>Oceanospirillaceae</taxon>
        <taxon>Neptunomonas</taxon>
    </lineage>
</organism>
<dbReference type="InterPro" id="IPR005119">
    <property type="entry name" value="LysR_subst-bd"/>
</dbReference>
<evidence type="ECO:0000256" key="2">
    <source>
        <dbReference type="ARBA" id="ARBA00023015"/>
    </source>
</evidence>
<comment type="similarity">
    <text evidence="1">Belongs to the LysR transcriptional regulatory family.</text>
</comment>
<keyword evidence="3" id="KW-0238">DNA-binding</keyword>
<dbReference type="AlphaFoldDB" id="A0A437Q1D5"/>
<dbReference type="Pfam" id="PF00126">
    <property type="entry name" value="HTH_1"/>
    <property type="match status" value="1"/>
</dbReference>
<gene>
    <name evidence="6" type="ORF">EOE65_17655</name>
</gene>
<evidence type="ECO:0000313" key="7">
    <source>
        <dbReference type="Proteomes" id="UP000282818"/>
    </source>
</evidence>
<protein>
    <submittedName>
        <fullName evidence="6">LysR family transcriptional regulator</fullName>
    </submittedName>
</protein>
<dbReference type="Pfam" id="PF03466">
    <property type="entry name" value="LysR_substrate"/>
    <property type="match status" value="1"/>
</dbReference>
<evidence type="ECO:0000256" key="1">
    <source>
        <dbReference type="ARBA" id="ARBA00009437"/>
    </source>
</evidence>
<keyword evidence="7" id="KW-1185">Reference proteome</keyword>
<dbReference type="PANTHER" id="PTHR30126:SF88">
    <property type="entry name" value="TRANSCRIPTIONAL REGULATOR-RELATED"/>
    <property type="match status" value="1"/>
</dbReference>
<keyword evidence="4" id="KW-0804">Transcription</keyword>
<evidence type="ECO:0000313" key="6">
    <source>
        <dbReference type="EMBL" id="RVU28299.1"/>
    </source>
</evidence>
<reference evidence="6 7" key="1">
    <citation type="submission" date="2019-01" db="EMBL/GenBank/DDBJ databases">
        <authorList>
            <person name="Chen W.-M."/>
        </authorList>
    </citation>
    <scope>NUCLEOTIDE SEQUENCE [LARGE SCALE GENOMIC DNA]</scope>
    <source>
        <strain evidence="6 7">HPM-16</strain>
    </source>
</reference>
<proteinExistence type="inferred from homology"/>
<dbReference type="Gene3D" id="1.10.10.10">
    <property type="entry name" value="Winged helix-like DNA-binding domain superfamily/Winged helix DNA-binding domain"/>
    <property type="match status" value="1"/>
</dbReference>
<dbReference type="Gene3D" id="3.40.190.290">
    <property type="match status" value="1"/>
</dbReference>
<accession>A0A437Q1D5</accession>
<dbReference type="GO" id="GO:0000976">
    <property type="term" value="F:transcription cis-regulatory region binding"/>
    <property type="evidence" value="ECO:0007669"/>
    <property type="project" value="TreeGrafter"/>
</dbReference>
<keyword evidence="2" id="KW-0805">Transcription regulation</keyword>
<dbReference type="PANTHER" id="PTHR30126">
    <property type="entry name" value="HTH-TYPE TRANSCRIPTIONAL REGULATOR"/>
    <property type="match status" value="1"/>
</dbReference>
<dbReference type="InterPro" id="IPR036388">
    <property type="entry name" value="WH-like_DNA-bd_sf"/>
</dbReference>
<name>A0A437Q1D5_9GAMM</name>
<dbReference type="Proteomes" id="UP000282818">
    <property type="component" value="Unassembled WGS sequence"/>
</dbReference>
<evidence type="ECO:0000256" key="3">
    <source>
        <dbReference type="ARBA" id="ARBA00023125"/>
    </source>
</evidence>
<sequence>MKIEVTLEQWQALIAVVECHGYASAAEHLDKSQSSISYAIQKLETALSVRVFELQGRRAALTPMGKQLYGRAKVLVEDALQVEGLAKQFSKGWEPSVSVAADALVPSELMLDVIEQFAQNHPLTRIEWREAILSGTDEALLQKQADIVITARLPPGYVADPLVTVDFQLVAAPSHPLHQLGRDLSYQDLRLHRQLVVRDSGKQDVDAGWLQARQRVTVSNFQASVDAVCRGIGFAWIPTTRMRTQLKQGVLKRLPLATGGQRNVTLYLVVVDADRAGPGVVQLAKLLQAYGQRLGAE</sequence>
<dbReference type="SUPFAM" id="SSF53850">
    <property type="entry name" value="Periplasmic binding protein-like II"/>
    <property type="match status" value="1"/>
</dbReference>